<evidence type="ECO:0000313" key="2">
    <source>
        <dbReference type="Proteomes" id="UP000078070"/>
    </source>
</evidence>
<accession>A0A1A9F5L4</accession>
<dbReference type="Proteomes" id="UP000078070">
    <property type="component" value="Chromosome"/>
</dbReference>
<dbReference type="KEGG" id="mars:A8C75_09710"/>
<dbReference type="OrthoDB" id="5625523at2"/>
<evidence type="ECO:0008006" key="3">
    <source>
        <dbReference type="Google" id="ProtNLM"/>
    </source>
</evidence>
<reference evidence="2" key="1">
    <citation type="submission" date="2016-05" db="EMBL/GenBank/DDBJ databases">
        <authorList>
            <person name="Baek K."/>
            <person name="Yang S.-J."/>
        </authorList>
    </citation>
    <scope>NUCLEOTIDE SEQUENCE [LARGE SCALE GENOMIC DNA]</scope>
    <source>
        <strain evidence="2">ST58-10</strain>
    </source>
</reference>
<gene>
    <name evidence="1" type="ORF">A8C75_09710</name>
</gene>
<dbReference type="AlphaFoldDB" id="A0A1A9F5L4"/>
<reference evidence="1 2" key="2">
    <citation type="journal article" date="2018" name="Int. J. Syst. Evol. Microbiol.">
        <title>Marinobacterium aestuarii sp. nov., a benzene-degrading marine bacterium isolated from estuary sediment.</title>
        <authorList>
            <person name="Bae S.S."/>
            <person name="Jung J."/>
            <person name="Chung D."/>
            <person name="Baek K."/>
        </authorList>
    </citation>
    <scope>NUCLEOTIDE SEQUENCE [LARGE SCALE GENOMIC DNA]</scope>
    <source>
        <strain evidence="1 2">ST58-10</strain>
    </source>
</reference>
<keyword evidence="2" id="KW-1185">Reference proteome</keyword>
<sequence length="102" mass="11012">MLVTFSSDAHADITLFGTEALQLIRMMGRTDTVPGAVLADDVPAALARLKQALKNAPAAADETADNEDDDEEDKVPLATRAFALLQLLQAAVDHKADVMWRH</sequence>
<protein>
    <recommendedName>
        <fullName evidence="3">DUF1840 domain-containing protein</fullName>
    </recommendedName>
</protein>
<dbReference type="InterPro" id="IPR014991">
    <property type="entry name" value="DUF1840"/>
</dbReference>
<evidence type="ECO:0000313" key="1">
    <source>
        <dbReference type="EMBL" id="ANG65188.1"/>
    </source>
</evidence>
<proteinExistence type="predicted"/>
<dbReference type="Pfam" id="PF08895">
    <property type="entry name" value="DUF1840"/>
    <property type="match status" value="1"/>
</dbReference>
<organism evidence="1 2">
    <name type="scientific">Marinobacterium aestuarii</name>
    <dbReference type="NCBI Taxonomy" id="1821621"/>
    <lineage>
        <taxon>Bacteria</taxon>
        <taxon>Pseudomonadati</taxon>
        <taxon>Pseudomonadota</taxon>
        <taxon>Gammaproteobacteria</taxon>
        <taxon>Oceanospirillales</taxon>
        <taxon>Oceanospirillaceae</taxon>
        <taxon>Marinobacterium</taxon>
    </lineage>
</organism>
<name>A0A1A9F5L4_9GAMM</name>
<dbReference type="EMBL" id="CP015839">
    <property type="protein sequence ID" value="ANG65188.1"/>
    <property type="molecule type" value="Genomic_DNA"/>
</dbReference>